<name>B6HHN1_PENRW</name>
<dbReference type="Proteomes" id="UP000000724">
    <property type="component" value="Contig Pc00c21"/>
</dbReference>
<organism evidence="1 2">
    <name type="scientific">Penicillium rubens (strain ATCC 28089 / DSM 1075 / NRRL 1951 / Wisconsin 54-1255)</name>
    <name type="common">Penicillium chrysogenum</name>
    <dbReference type="NCBI Taxonomy" id="500485"/>
    <lineage>
        <taxon>Eukaryota</taxon>
        <taxon>Fungi</taxon>
        <taxon>Dikarya</taxon>
        <taxon>Ascomycota</taxon>
        <taxon>Pezizomycotina</taxon>
        <taxon>Eurotiomycetes</taxon>
        <taxon>Eurotiomycetidae</taxon>
        <taxon>Eurotiales</taxon>
        <taxon>Aspergillaceae</taxon>
        <taxon>Penicillium</taxon>
        <taxon>Penicillium chrysogenum species complex</taxon>
    </lineage>
</organism>
<keyword evidence="2" id="KW-1185">Reference proteome</keyword>
<reference evidence="1 2" key="1">
    <citation type="journal article" date="2008" name="Nat. Biotechnol.">
        <title>Genome sequencing and analysis of the filamentous fungus Penicillium chrysogenum.</title>
        <authorList>
            <person name="van den Berg M.A."/>
            <person name="Albang R."/>
            <person name="Albermann K."/>
            <person name="Badger J.H."/>
            <person name="Daran J.-M."/>
            <person name="Driessen A.J.M."/>
            <person name="Garcia-Estrada C."/>
            <person name="Fedorova N.D."/>
            <person name="Harris D.M."/>
            <person name="Heijne W.H.M."/>
            <person name="Joardar V.S."/>
            <person name="Kiel J.A.K.W."/>
            <person name="Kovalchuk A."/>
            <person name="Martin J.F."/>
            <person name="Nierman W.C."/>
            <person name="Nijland J.G."/>
            <person name="Pronk J.T."/>
            <person name="Roubos J.A."/>
            <person name="van der Klei I.J."/>
            <person name="van Peij N.N.M.E."/>
            <person name="Veenhuis M."/>
            <person name="von Doehren H."/>
            <person name="Wagner C."/>
            <person name="Wortman J.R."/>
            <person name="Bovenberg R.A.L."/>
        </authorList>
    </citation>
    <scope>NUCLEOTIDE SEQUENCE [LARGE SCALE GENOMIC DNA]</scope>
    <source>
        <strain evidence="2">ATCC 28089 / DSM 1075 / NRRL 1951 / Wisconsin 54-1255</strain>
    </source>
</reference>
<accession>B6HHN1</accession>
<dbReference type="VEuPathDB" id="FungiDB:PCH_Pc21g14080"/>
<dbReference type="OrthoDB" id="4467587at2759"/>
<proteinExistence type="predicted"/>
<protein>
    <submittedName>
        <fullName evidence="1">Uncharacterized protein</fullName>
    </submittedName>
</protein>
<dbReference type="HOGENOM" id="CLU_052540_0_0_1"/>
<evidence type="ECO:0000313" key="1">
    <source>
        <dbReference type="EMBL" id="CAP96305.1"/>
    </source>
</evidence>
<dbReference type="eggNOG" id="ENOG502SR2G">
    <property type="taxonomic scope" value="Eukaryota"/>
</dbReference>
<sequence>MCLIRTLLKIYSNQGGDRQEEVGKTYYYIREGSLSRGNASTLLQHVTHHIGDTHATPPPHSHPEHVRGSIFAVRASLTSEEFMDEVANYEPQGLSQLCASFDEGGGVALGDAFAIYSVVASPPDWNTTELKSGLRAELISAASAVRNVIPVLVTTENVFAVSVVSLPCPKDPPINSVRDISPRDSLPWFLINASKFSKHQIVGRRDIVESLLMILQRPWCVLELCCCHNPVISAIHRFAIVASKLNPELYNYALILLHQELKRRTIPCLGGIKRTELFFTKLWIPFAELDTTWFAIKEVYADLSSSRFRSHNSFWLRLISTCAPYLGISCSTLVRILSDTTPRGFDYLGQKNAINQEYYSSIERMSLHAHSSVAISTCKSVLPNRRSTLSLTHHGKYLALRDLEILNSDLQFLLVIYRQVLRIISESLP</sequence>
<gene>
    <name evidence="1" type="ORF">Pc21g14080</name>
    <name evidence="1" type="ORF">PCH_Pc21g14080</name>
</gene>
<dbReference type="EMBL" id="AM920436">
    <property type="protein sequence ID" value="CAP96305.1"/>
    <property type="molecule type" value="Genomic_DNA"/>
</dbReference>
<evidence type="ECO:0000313" key="2">
    <source>
        <dbReference type="Proteomes" id="UP000000724"/>
    </source>
</evidence>
<dbReference type="AlphaFoldDB" id="B6HHN1"/>